<dbReference type="Pfam" id="PF07592">
    <property type="entry name" value="DDE_Tnp_ISAZ013"/>
    <property type="match status" value="1"/>
</dbReference>
<dbReference type="Proteomes" id="UP000291831">
    <property type="component" value="Unassembled WGS sequence"/>
</dbReference>
<dbReference type="EMBL" id="RPGO01000022">
    <property type="protein sequence ID" value="RZB31082.1"/>
    <property type="molecule type" value="Genomic_DNA"/>
</dbReference>
<accession>A0A8B3S3W6</accession>
<dbReference type="InterPro" id="IPR011518">
    <property type="entry name" value="Transposase_36"/>
</dbReference>
<feature type="non-terminal residue" evidence="1">
    <location>
        <position position="46"/>
    </location>
</feature>
<sequence>MRGYNITRIKQIYEQTGNPIVSMDTKKKEHLGDFYRDGKLYTLEAI</sequence>
<protein>
    <submittedName>
        <fullName evidence="1">Uncharacterized protein</fullName>
    </submittedName>
</protein>
<proteinExistence type="predicted"/>
<gene>
    <name evidence="1" type="ORF">AEth_00783</name>
</gene>
<comment type="caution">
    <text evidence="1">The sequence shown here is derived from an EMBL/GenBank/DDBJ whole genome shotgun (WGS) entry which is preliminary data.</text>
</comment>
<reference evidence="2" key="1">
    <citation type="submission" date="2019-01" db="EMBL/GenBank/DDBJ databases">
        <title>Anaerobic oxidation of ethane by archaea from a marine hydrocarbon seep.</title>
        <authorList>
            <person name="Musat F."/>
        </authorList>
    </citation>
    <scope>NUCLEOTIDE SEQUENCE [LARGE SCALE GENOMIC DNA]</scope>
</reference>
<evidence type="ECO:0000313" key="2">
    <source>
        <dbReference type="Proteomes" id="UP000291831"/>
    </source>
</evidence>
<name>A0A8B3S3W6_9EURY</name>
<evidence type="ECO:0000313" key="1">
    <source>
        <dbReference type="EMBL" id="RZB31082.1"/>
    </source>
</evidence>
<organism evidence="1 2">
    <name type="scientific">Candidatus Argoarchaeum ethanivorans</name>
    <dbReference type="NCBI Taxonomy" id="2608793"/>
    <lineage>
        <taxon>Archaea</taxon>
        <taxon>Methanobacteriati</taxon>
        <taxon>Methanobacteriota</taxon>
        <taxon>Stenosarchaea group</taxon>
        <taxon>Methanomicrobia</taxon>
        <taxon>Methanosarcinales</taxon>
        <taxon>Methanosarcinales incertae sedis</taxon>
        <taxon>GOM Arc I cluster</taxon>
        <taxon>Candidatus Argoarchaeum</taxon>
    </lineage>
</organism>
<dbReference type="AlphaFoldDB" id="A0A8B3S3W6"/>